<dbReference type="PROSITE" id="PS50048">
    <property type="entry name" value="ZN2_CY6_FUNGAL_2"/>
    <property type="match status" value="1"/>
</dbReference>
<dbReference type="CDD" id="cd00067">
    <property type="entry name" value="GAL4"/>
    <property type="match status" value="1"/>
</dbReference>
<dbReference type="RefSeq" id="XP_003024742.1">
    <property type="nucleotide sequence ID" value="XM_003024696.1"/>
</dbReference>
<feature type="compositionally biased region" description="Polar residues" evidence="4">
    <location>
        <begin position="88"/>
        <end position="106"/>
    </location>
</feature>
<dbReference type="InterPro" id="IPR007219">
    <property type="entry name" value="XnlR_reg_dom"/>
</dbReference>
<dbReference type="OrthoDB" id="3034343at2759"/>
<keyword evidence="2" id="KW-0804">Transcription</keyword>
<dbReference type="GO" id="GO:0008270">
    <property type="term" value="F:zinc ion binding"/>
    <property type="evidence" value="ECO:0007669"/>
    <property type="project" value="InterPro"/>
</dbReference>
<dbReference type="PANTHER" id="PTHR31668:SF23">
    <property type="entry name" value="ZN(II)2CYS6 TRANSCRIPTION FACTOR (EUROFUNG)"/>
    <property type="match status" value="1"/>
</dbReference>
<comment type="caution">
    <text evidence="6">The sequence shown here is derived from an EMBL/GenBank/DDBJ whole genome shotgun (WGS) entry which is preliminary data.</text>
</comment>
<keyword evidence="1" id="KW-0805">Transcription regulation</keyword>
<evidence type="ECO:0000259" key="5">
    <source>
        <dbReference type="PROSITE" id="PS50048"/>
    </source>
</evidence>
<dbReference type="PROSITE" id="PS00463">
    <property type="entry name" value="ZN2_CY6_FUNGAL_1"/>
    <property type="match status" value="1"/>
</dbReference>
<evidence type="ECO:0000256" key="3">
    <source>
        <dbReference type="ARBA" id="ARBA00023242"/>
    </source>
</evidence>
<evidence type="ECO:0000256" key="4">
    <source>
        <dbReference type="SAM" id="MobiDB-lite"/>
    </source>
</evidence>
<dbReference type="CDD" id="cd12148">
    <property type="entry name" value="fungal_TF_MHR"/>
    <property type="match status" value="1"/>
</dbReference>
<keyword evidence="7" id="KW-1185">Reference proteome</keyword>
<dbReference type="GO" id="GO:0006351">
    <property type="term" value="P:DNA-templated transcription"/>
    <property type="evidence" value="ECO:0007669"/>
    <property type="project" value="InterPro"/>
</dbReference>
<dbReference type="Pfam" id="PF04082">
    <property type="entry name" value="Fungal_trans"/>
    <property type="match status" value="1"/>
</dbReference>
<reference evidence="7" key="1">
    <citation type="journal article" date="2011" name="Genome Biol.">
        <title>Comparative and functional genomics provide insights into the pathogenicity of dermatophytic fungi.</title>
        <authorList>
            <person name="Burmester A."/>
            <person name="Shelest E."/>
            <person name="Gloeckner G."/>
            <person name="Heddergott C."/>
            <person name="Schindler S."/>
            <person name="Staib P."/>
            <person name="Heidel A."/>
            <person name="Felder M."/>
            <person name="Petzold A."/>
            <person name="Szafranski K."/>
            <person name="Feuermann M."/>
            <person name="Pedruzzi I."/>
            <person name="Priebe S."/>
            <person name="Groth M."/>
            <person name="Winkler R."/>
            <person name="Li W."/>
            <person name="Kniemeyer O."/>
            <person name="Schroeckh V."/>
            <person name="Hertweck C."/>
            <person name="Hube B."/>
            <person name="White T.C."/>
            <person name="Platzer M."/>
            <person name="Guthke R."/>
            <person name="Heitman J."/>
            <person name="Woestemeyer J."/>
            <person name="Zipfel P.F."/>
            <person name="Monod M."/>
            <person name="Brakhage A.A."/>
        </authorList>
    </citation>
    <scope>NUCLEOTIDE SEQUENCE [LARGE SCALE GENOMIC DNA]</scope>
    <source>
        <strain evidence="7">HKI 0517</strain>
    </source>
</reference>
<evidence type="ECO:0000256" key="2">
    <source>
        <dbReference type="ARBA" id="ARBA00023163"/>
    </source>
</evidence>
<dbReference type="InterPro" id="IPR050797">
    <property type="entry name" value="Carb_Metab_Trans_Reg"/>
</dbReference>
<feature type="domain" description="Zn(2)-C6 fungal-type" evidence="5">
    <location>
        <begin position="35"/>
        <end position="66"/>
    </location>
</feature>
<dbReference type="KEGG" id="tve:TRV_01091"/>
<protein>
    <recommendedName>
        <fullName evidence="5">Zn(2)-C6 fungal-type domain-containing protein</fullName>
    </recommendedName>
</protein>
<proteinExistence type="predicted"/>
<evidence type="ECO:0000313" key="6">
    <source>
        <dbReference type="EMBL" id="EFE44131.1"/>
    </source>
</evidence>
<dbReference type="SMART" id="SM00906">
    <property type="entry name" value="Fungal_trans"/>
    <property type="match status" value="1"/>
</dbReference>
<dbReference type="GO" id="GO:0001080">
    <property type="term" value="P:nitrogen catabolite activation of transcription from RNA polymerase II promoter"/>
    <property type="evidence" value="ECO:0007669"/>
    <property type="project" value="TreeGrafter"/>
</dbReference>
<sequence>MADIAQKKQPKQRKSFQIETRFGGARELKSRKDRPCDACRQRKTACVIVTKPPCRFCESKCVTCSFISTPKPRRRSPAKSQEKDAEHSTSPPVNMATNSSGPTQHSEAPVYQSPPDHLSMAGVGALSPISMLSVSDHEQYTTPTSMPGYPAALASPHHPSAIPVSGQVYHHLPEYSYFANPTPPSHPISPAADSFNHIAGHAAHLMGIPGEQQDIGALSSFSSGAVDQPAHHMDINFNHVEPADPAQNLPPDNFSLARAWFCGVDRGKSTTSHEDDVEDIVSGQADSLVRLYFANVHPAFPVLSKGRFLCEYIQDKYSISHTLRGAVYTLAAYWLPMDSTSLVFREMLFEHVHASLQKEVELESPQLSTLQTCLLLLYQLQPPEHATAQGSKVLALSAQAVSCAHALGLHHNDTAWDIPVWEKKLRRKLWWATYYIDRWTSVSHGRLPHIQNGTFDTGDIEVEDLVYDEDVAGHACSSLVREENHQSAVSSAVRFIERIKLAKLLDTTLGFVQCKNNAKPRISTYISTDTQMRKEMKYEHVIHYYLGNY</sequence>
<dbReference type="GO" id="GO:0003677">
    <property type="term" value="F:DNA binding"/>
    <property type="evidence" value="ECO:0007669"/>
    <property type="project" value="InterPro"/>
</dbReference>
<keyword evidence="3" id="KW-0539">Nucleus</keyword>
<feature type="region of interest" description="Disordered" evidence="4">
    <location>
        <begin position="1"/>
        <end position="38"/>
    </location>
</feature>
<name>D4D1Y9_TRIVH</name>
<evidence type="ECO:0000256" key="1">
    <source>
        <dbReference type="ARBA" id="ARBA00023015"/>
    </source>
</evidence>
<organism evidence="6 7">
    <name type="scientific">Trichophyton verrucosum (strain HKI 0517)</name>
    <dbReference type="NCBI Taxonomy" id="663202"/>
    <lineage>
        <taxon>Eukaryota</taxon>
        <taxon>Fungi</taxon>
        <taxon>Dikarya</taxon>
        <taxon>Ascomycota</taxon>
        <taxon>Pezizomycotina</taxon>
        <taxon>Eurotiomycetes</taxon>
        <taxon>Eurotiomycetidae</taxon>
        <taxon>Onygenales</taxon>
        <taxon>Arthrodermataceae</taxon>
        <taxon>Trichophyton</taxon>
    </lineage>
</organism>
<dbReference type="EMBL" id="ACYE01000061">
    <property type="protein sequence ID" value="EFE44131.1"/>
    <property type="molecule type" value="Genomic_DNA"/>
</dbReference>
<dbReference type="Proteomes" id="UP000008383">
    <property type="component" value="Unassembled WGS sequence"/>
</dbReference>
<dbReference type="GeneID" id="9580232"/>
<dbReference type="GO" id="GO:0005634">
    <property type="term" value="C:nucleus"/>
    <property type="evidence" value="ECO:0007669"/>
    <property type="project" value="TreeGrafter"/>
</dbReference>
<accession>D4D1Y9</accession>
<dbReference type="GO" id="GO:0000981">
    <property type="term" value="F:DNA-binding transcription factor activity, RNA polymerase II-specific"/>
    <property type="evidence" value="ECO:0007669"/>
    <property type="project" value="InterPro"/>
</dbReference>
<gene>
    <name evidence="6" type="ORF">TRV_01091</name>
</gene>
<dbReference type="HOGENOM" id="CLU_006632_2_0_1"/>
<evidence type="ECO:0000313" key="7">
    <source>
        <dbReference type="Proteomes" id="UP000008383"/>
    </source>
</evidence>
<dbReference type="AlphaFoldDB" id="D4D1Y9"/>
<feature type="compositionally biased region" description="Basic and acidic residues" evidence="4">
    <location>
        <begin position="24"/>
        <end position="38"/>
    </location>
</feature>
<dbReference type="PANTHER" id="PTHR31668">
    <property type="entry name" value="GLUCOSE TRANSPORT TRANSCRIPTION REGULATOR RGT1-RELATED-RELATED"/>
    <property type="match status" value="1"/>
</dbReference>
<feature type="region of interest" description="Disordered" evidence="4">
    <location>
        <begin position="70"/>
        <end position="119"/>
    </location>
</feature>
<dbReference type="InterPro" id="IPR001138">
    <property type="entry name" value="Zn2Cys6_DnaBD"/>
</dbReference>